<dbReference type="GO" id="GO:0003682">
    <property type="term" value="F:chromatin binding"/>
    <property type="evidence" value="ECO:0007669"/>
    <property type="project" value="TreeGrafter"/>
</dbReference>
<evidence type="ECO:0000256" key="7">
    <source>
        <dbReference type="ARBA" id="ARBA00023242"/>
    </source>
</evidence>
<dbReference type="GeneID" id="16997627"/>
<dbReference type="PROSITE" id="PS50090">
    <property type="entry name" value="MYB_LIKE"/>
    <property type="match status" value="1"/>
</dbReference>
<dbReference type="GO" id="GO:0006357">
    <property type="term" value="P:regulation of transcription by RNA polymerase II"/>
    <property type="evidence" value="ECO:0007669"/>
    <property type="project" value="TreeGrafter"/>
</dbReference>
<dbReference type="RefSeq" id="XP_005539071.1">
    <property type="nucleotide sequence ID" value="XM_005539014.1"/>
</dbReference>
<evidence type="ECO:0000256" key="9">
    <source>
        <dbReference type="SAM" id="MobiDB-lite"/>
    </source>
</evidence>
<dbReference type="GO" id="GO:0005634">
    <property type="term" value="C:nucleus"/>
    <property type="evidence" value="ECO:0007669"/>
    <property type="project" value="UniProtKB-SubCell"/>
</dbReference>
<dbReference type="InterPro" id="IPR009057">
    <property type="entry name" value="Homeodomain-like_sf"/>
</dbReference>
<evidence type="ECO:0000259" key="12">
    <source>
        <dbReference type="PROSITE" id="PS51293"/>
    </source>
</evidence>
<dbReference type="FunFam" id="3.30.60.90:FF:000008">
    <property type="entry name" value="Transcriptional adapter 2"/>
    <property type="match status" value="1"/>
</dbReference>
<dbReference type="InterPro" id="IPR055141">
    <property type="entry name" value="TADA2A_B-like_dom"/>
</dbReference>
<evidence type="ECO:0000313" key="13">
    <source>
        <dbReference type="EMBL" id="BAM83035.1"/>
    </source>
</evidence>
<dbReference type="GO" id="GO:0008270">
    <property type="term" value="F:zinc ion binding"/>
    <property type="evidence" value="ECO:0007669"/>
    <property type="project" value="UniProtKB-KW"/>
</dbReference>
<comment type="subcellular location">
    <subcellularLocation>
        <location evidence="1">Nucleus</location>
    </subcellularLocation>
</comment>
<dbReference type="CDD" id="cd02335">
    <property type="entry name" value="ZZ_ADA2"/>
    <property type="match status" value="1"/>
</dbReference>
<name>M1V7F1_CYAM1</name>
<dbReference type="GO" id="GO:0003713">
    <property type="term" value="F:transcription coactivator activity"/>
    <property type="evidence" value="ECO:0007669"/>
    <property type="project" value="TreeGrafter"/>
</dbReference>
<keyword evidence="14" id="KW-1185">Reference proteome</keyword>
<dbReference type="OrthoDB" id="270417at2759"/>
<dbReference type="AlphaFoldDB" id="M1V7F1"/>
<dbReference type="GO" id="GO:0006338">
    <property type="term" value="P:chromatin remodeling"/>
    <property type="evidence" value="ECO:0007669"/>
    <property type="project" value="TreeGrafter"/>
</dbReference>
<dbReference type="STRING" id="280699.M1V7F1"/>
<evidence type="ECO:0000256" key="8">
    <source>
        <dbReference type="PROSITE-ProRule" id="PRU00228"/>
    </source>
</evidence>
<dbReference type="eggNOG" id="KOG0457">
    <property type="taxonomic scope" value="Eukaryota"/>
</dbReference>
<dbReference type="InterPro" id="IPR017884">
    <property type="entry name" value="SANT_dom"/>
</dbReference>
<keyword evidence="2" id="KW-0479">Metal-binding</keyword>
<dbReference type="PANTHER" id="PTHR12374:SF20">
    <property type="entry name" value="TRANSCRIPTIONAL ADAPTER 2-ALPHA"/>
    <property type="match status" value="1"/>
</dbReference>
<dbReference type="InterPro" id="IPR043145">
    <property type="entry name" value="Znf_ZZ_sf"/>
</dbReference>
<dbReference type="EMBL" id="AP006501">
    <property type="protein sequence ID" value="BAM83035.1"/>
    <property type="molecule type" value="Genomic_DNA"/>
</dbReference>
<dbReference type="InterPro" id="IPR036388">
    <property type="entry name" value="WH-like_DNA-bd_sf"/>
</dbReference>
<accession>M1V7F1</accession>
<keyword evidence="3 8" id="KW-0863">Zinc-finger</keyword>
<dbReference type="Pfam" id="PF22941">
    <property type="entry name" value="TADA2A-like_3rd"/>
    <property type="match status" value="1"/>
</dbReference>
<evidence type="ECO:0000259" key="11">
    <source>
        <dbReference type="PROSITE" id="PS50135"/>
    </source>
</evidence>
<evidence type="ECO:0000259" key="10">
    <source>
        <dbReference type="PROSITE" id="PS50090"/>
    </source>
</evidence>
<dbReference type="PROSITE" id="PS50135">
    <property type="entry name" value="ZF_ZZ_2"/>
    <property type="match status" value="1"/>
</dbReference>
<feature type="compositionally biased region" description="Basic residues" evidence="9">
    <location>
        <begin position="20"/>
        <end position="32"/>
    </location>
</feature>
<dbReference type="Pfam" id="PF00249">
    <property type="entry name" value="Myb_DNA-binding"/>
    <property type="match status" value="1"/>
</dbReference>
<dbReference type="SMART" id="SM00291">
    <property type="entry name" value="ZnF_ZZ"/>
    <property type="match status" value="1"/>
</dbReference>
<feature type="domain" description="Myb-like" evidence="10">
    <location>
        <begin position="95"/>
        <end position="147"/>
    </location>
</feature>
<dbReference type="PROSITE" id="PS01357">
    <property type="entry name" value="ZF_ZZ_1"/>
    <property type="match status" value="1"/>
</dbReference>
<keyword evidence="6" id="KW-0804">Transcription</keyword>
<proteinExistence type="predicted"/>
<evidence type="ECO:0000256" key="5">
    <source>
        <dbReference type="ARBA" id="ARBA00023015"/>
    </source>
</evidence>
<dbReference type="Proteomes" id="UP000007014">
    <property type="component" value="Chromosome 19"/>
</dbReference>
<dbReference type="KEGG" id="cme:CYME_CMS495C"/>
<keyword evidence="5" id="KW-0805">Transcription regulation</keyword>
<dbReference type="InterPro" id="IPR000433">
    <property type="entry name" value="Znf_ZZ"/>
</dbReference>
<evidence type="ECO:0000256" key="2">
    <source>
        <dbReference type="ARBA" id="ARBA00022723"/>
    </source>
</evidence>
<dbReference type="InterPro" id="IPR001005">
    <property type="entry name" value="SANT/Myb"/>
</dbReference>
<sequence length="498" mass="56839">MDSTAGHSASSDVADIDVKRSRKRRGGARKSSKQPVTSTSGRYHCNNCARDISDTVRIRCAVCVEYDLCIDCFSIGAETDDHRSNHDYRVLEVVDVDVFEESWTGAEEERLLEALEYYGIGNWSDVSTMIGGGKNARYAELHYTRVYLEATPTGIADIFRPTLLPRPATQEIQELPEPDPKSLKVMHEYTIDEMSGYMPKRGDFIYEWDNEREEIVADMEIERTENARDVELKTRVMEIYNHCLDERVERKRFALGSGFCDLKAKSRVEKAMSPDLRDLWEHSKPFFRHSLNPQIHEDLLLGMLRERHLRERIEALYQARVQLQATQLAAAAAFVDVSKLTPGVGRRLLPSEELLQRVHGALTGPDAEQIRERVLKVNGIDLYAYWNGQVSSLRRQSGPELFCTDGIELLTRSETELCAGLRLSPHQYLVCKEILLRENARTGAVRRKDVRLLLGIDDKKAYRIYDHLFAQKLIGEGAFHQYDRQESNPPDPTGAVPH</sequence>
<dbReference type="FunFam" id="1.10.10.10:FF:000087">
    <property type="entry name" value="Transcriptional adapter 2"/>
    <property type="match status" value="1"/>
</dbReference>
<dbReference type="SUPFAM" id="SSF57850">
    <property type="entry name" value="RING/U-box"/>
    <property type="match status" value="1"/>
</dbReference>
<organism evidence="13 14">
    <name type="scientific">Cyanidioschyzon merolae (strain NIES-3377 / 10D)</name>
    <name type="common">Unicellular red alga</name>
    <dbReference type="NCBI Taxonomy" id="280699"/>
    <lineage>
        <taxon>Eukaryota</taxon>
        <taxon>Rhodophyta</taxon>
        <taxon>Bangiophyceae</taxon>
        <taxon>Cyanidiales</taxon>
        <taxon>Cyanidiaceae</taxon>
        <taxon>Cyanidioschyzon</taxon>
    </lineage>
</organism>
<feature type="domain" description="SANT" evidence="12">
    <location>
        <begin position="98"/>
        <end position="151"/>
    </location>
</feature>
<keyword evidence="4" id="KW-0862">Zinc</keyword>
<dbReference type="Pfam" id="PF25299">
    <property type="entry name" value="ZZ_ADA2"/>
    <property type="match status" value="1"/>
</dbReference>
<dbReference type="InterPro" id="IPR041983">
    <property type="entry name" value="ADA2-like_ZZ"/>
</dbReference>
<protein>
    <submittedName>
        <fullName evidence="13">Probable transcriptional adaptor ADA2</fullName>
    </submittedName>
</protein>
<dbReference type="PANTHER" id="PTHR12374">
    <property type="entry name" value="TRANSCRIPTIONAL ADAPTOR 2 ADA2 -RELATED"/>
    <property type="match status" value="1"/>
</dbReference>
<evidence type="ECO:0000256" key="6">
    <source>
        <dbReference type="ARBA" id="ARBA00023163"/>
    </source>
</evidence>
<gene>
    <name evidence="13" type="ORF">CYME_CMS495C</name>
</gene>
<dbReference type="Gramene" id="CMS495CT">
    <property type="protein sequence ID" value="CMS495CT"/>
    <property type="gene ID" value="CMS495C"/>
</dbReference>
<dbReference type="Gene3D" id="1.10.10.60">
    <property type="entry name" value="Homeodomain-like"/>
    <property type="match status" value="1"/>
</dbReference>
<dbReference type="HOGENOM" id="CLU_018273_3_0_1"/>
<dbReference type="PROSITE" id="PS51293">
    <property type="entry name" value="SANT"/>
    <property type="match status" value="1"/>
</dbReference>
<keyword evidence="7" id="KW-0539">Nucleus</keyword>
<dbReference type="OMA" id="YNGNHRP"/>
<reference evidence="13 14" key="1">
    <citation type="journal article" date="2004" name="Nature">
        <title>Genome sequence of the ultrasmall unicellular red alga Cyanidioschyzon merolae 10D.</title>
        <authorList>
            <person name="Matsuzaki M."/>
            <person name="Misumi O."/>
            <person name="Shin-i T."/>
            <person name="Maruyama S."/>
            <person name="Takahara M."/>
            <person name="Miyagishima S."/>
            <person name="Mori T."/>
            <person name="Nishida K."/>
            <person name="Yagisawa F."/>
            <person name="Nishida K."/>
            <person name="Yoshida Y."/>
            <person name="Nishimura Y."/>
            <person name="Nakao S."/>
            <person name="Kobayashi T."/>
            <person name="Momoyama Y."/>
            <person name="Higashiyama T."/>
            <person name="Minoda A."/>
            <person name="Sano M."/>
            <person name="Nomoto H."/>
            <person name="Oishi K."/>
            <person name="Hayashi H."/>
            <person name="Ohta F."/>
            <person name="Nishizaka S."/>
            <person name="Haga S."/>
            <person name="Miura S."/>
            <person name="Morishita T."/>
            <person name="Kabeya Y."/>
            <person name="Terasawa K."/>
            <person name="Suzuki Y."/>
            <person name="Ishii Y."/>
            <person name="Asakawa S."/>
            <person name="Takano H."/>
            <person name="Ohta N."/>
            <person name="Kuroiwa H."/>
            <person name="Tanaka K."/>
            <person name="Shimizu N."/>
            <person name="Sugano S."/>
            <person name="Sato N."/>
            <person name="Nozaki H."/>
            <person name="Ogasawara N."/>
            <person name="Kohara Y."/>
            <person name="Kuroiwa T."/>
        </authorList>
    </citation>
    <scope>NUCLEOTIDE SEQUENCE [LARGE SCALE GENOMIC DNA]</scope>
    <source>
        <strain evidence="13 14">10D</strain>
    </source>
</reference>
<reference evidence="13 14" key="2">
    <citation type="journal article" date="2007" name="BMC Biol.">
        <title>A 100%-complete sequence reveals unusually simple genomic features in the hot-spring red alga Cyanidioschyzon merolae.</title>
        <authorList>
            <person name="Nozaki H."/>
            <person name="Takano H."/>
            <person name="Misumi O."/>
            <person name="Terasawa K."/>
            <person name="Matsuzaki M."/>
            <person name="Maruyama S."/>
            <person name="Nishida K."/>
            <person name="Yagisawa F."/>
            <person name="Yoshida Y."/>
            <person name="Fujiwara T."/>
            <person name="Takio S."/>
            <person name="Tamura K."/>
            <person name="Chung S.J."/>
            <person name="Nakamura S."/>
            <person name="Kuroiwa H."/>
            <person name="Tanaka K."/>
            <person name="Sato N."/>
            <person name="Kuroiwa T."/>
        </authorList>
    </citation>
    <scope>NUCLEOTIDE SEQUENCE [LARGE SCALE GENOMIC DNA]</scope>
    <source>
        <strain evidence="13 14">10D</strain>
    </source>
</reference>
<feature type="region of interest" description="Disordered" evidence="9">
    <location>
        <begin position="1"/>
        <end position="40"/>
    </location>
</feature>
<dbReference type="Gene3D" id="3.30.60.90">
    <property type="match status" value="1"/>
</dbReference>
<dbReference type="SUPFAM" id="SSF46689">
    <property type="entry name" value="Homeodomain-like"/>
    <property type="match status" value="2"/>
</dbReference>
<evidence type="ECO:0000256" key="1">
    <source>
        <dbReference type="ARBA" id="ARBA00004123"/>
    </source>
</evidence>
<feature type="compositionally biased region" description="Polar residues" evidence="9">
    <location>
        <begin position="1"/>
        <end position="11"/>
    </location>
</feature>
<feature type="domain" description="ZZ-type" evidence="11">
    <location>
        <begin position="40"/>
        <end position="96"/>
    </location>
</feature>
<dbReference type="Gene3D" id="1.10.10.10">
    <property type="entry name" value="Winged helix-like DNA-binding domain superfamily/Winged helix DNA-binding domain"/>
    <property type="match status" value="1"/>
</dbReference>
<evidence type="ECO:0000256" key="4">
    <source>
        <dbReference type="ARBA" id="ARBA00022833"/>
    </source>
</evidence>
<evidence type="ECO:0000313" key="14">
    <source>
        <dbReference type="Proteomes" id="UP000007014"/>
    </source>
</evidence>
<evidence type="ECO:0000256" key="3">
    <source>
        <dbReference type="ARBA" id="ARBA00022771"/>
    </source>
</evidence>